<reference evidence="4" key="1">
    <citation type="journal article" date="2012" name="Science">
        <title>The Paleozoic origin of enzymatic lignin decomposition reconstructed from 31 fungal genomes.</title>
        <authorList>
            <person name="Floudas D."/>
            <person name="Binder M."/>
            <person name="Riley R."/>
            <person name="Barry K."/>
            <person name="Blanchette R.A."/>
            <person name="Henrissat B."/>
            <person name="Martinez A.T."/>
            <person name="Otillar R."/>
            <person name="Spatafora J.W."/>
            <person name="Yadav J.S."/>
            <person name="Aerts A."/>
            <person name="Benoit I."/>
            <person name="Boyd A."/>
            <person name="Carlson A."/>
            <person name="Copeland A."/>
            <person name="Coutinho P.M."/>
            <person name="de Vries R.P."/>
            <person name="Ferreira P."/>
            <person name="Findley K."/>
            <person name="Foster B."/>
            <person name="Gaskell J."/>
            <person name="Glotzer D."/>
            <person name="Gorecki P."/>
            <person name="Heitman J."/>
            <person name="Hesse C."/>
            <person name="Hori C."/>
            <person name="Igarashi K."/>
            <person name="Jurgens J.A."/>
            <person name="Kallen N."/>
            <person name="Kersten P."/>
            <person name="Kohler A."/>
            <person name="Kuees U."/>
            <person name="Kumar T.K.A."/>
            <person name="Kuo A."/>
            <person name="LaButti K."/>
            <person name="Larrondo L.F."/>
            <person name="Lindquist E."/>
            <person name="Ling A."/>
            <person name="Lombard V."/>
            <person name="Lucas S."/>
            <person name="Lundell T."/>
            <person name="Martin R."/>
            <person name="McLaughlin D.J."/>
            <person name="Morgenstern I."/>
            <person name="Morin E."/>
            <person name="Murat C."/>
            <person name="Nagy L.G."/>
            <person name="Nolan M."/>
            <person name="Ohm R.A."/>
            <person name="Patyshakuliyeva A."/>
            <person name="Rokas A."/>
            <person name="Ruiz-Duenas F.J."/>
            <person name="Sabat G."/>
            <person name="Salamov A."/>
            <person name="Samejima M."/>
            <person name="Schmutz J."/>
            <person name="Slot J.C."/>
            <person name="St John F."/>
            <person name="Stenlid J."/>
            <person name="Sun H."/>
            <person name="Sun S."/>
            <person name="Syed K."/>
            <person name="Tsang A."/>
            <person name="Wiebenga A."/>
            <person name="Young D."/>
            <person name="Pisabarro A."/>
            <person name="Eastwood D.C."/>
            <person name="Martin F."/>
            <person name="Cullen D."/>
            <person name="Grigoriev I.V."/>
            <person name="Hibbett D.S."/>
        </authorList>
    </citation>
    <scope>NUCLEOTIDE SEQUENCE [LARGE SCALE GENOMIC DNA]</scope>
    <source>
        <strain evidence="4">FP-101664</strain>
    </source>
</reference>
<dbReference type="RefSeq" id="XP_008045539.1">
    <property type="nucleotide sequence ID" value="XM_008047348.1"/>
</dbReference>
<feature type="transmembrane region" description="Helical" evidence="2">
    <location>
        <begin position="181"/>
        <end position="208"/>
    </location>
</feature>
<name>R7S9R0_TRAVS</name>
<keyword evidence="2" id="KW-0812">Transmembrane</keyword>
<evidence type="ECO:0000313" key="3">
    <source>
        <dbReference type="EMBL" id="EIW51674.1"/>
    </source>
</evidence>
<evidence type="ECO:0000256" key="1">
    <source>
        <dbReference type="SAM" id="MobiDB-lite"/>
    </source>
</evidence>
<keyword evidence="2" id="KW-1133">Transmembrane helix</keyword>
<keyword evidence="4" id="KW-1185">Reference proteome</keyword>
<dbReference type="EMBL" id="JH711799">
    <property type="protein sequence ID" value="EIW51674.1"/>
    <property type="molecule type" value="Genomic_DNA"/>
</dbReference>
<organism evidence="3 4">
    <name type="scientific">Trametes versicolor (strain FP-101664)</name>
    <name type="common">White-rot fungus</name>
    <name type="synonym">Coriolus versicolor</name>
    <dbReference type="NCBI Taxonomy" id="717944"/>
    <lineage>
        <taxon>Eukaryota</taxon>
        <taxon>Fungi</taxon>
        <taxon>Dikarya</taxon>
        <taxon>Basidiomycota</taxon>
        <taxon>Agaricomycotina</taxon>
        <taxon>Agaricomycetes</taxon>
        <taxon>Polyporales</taxon>
        <taxon>Polyporaceae</taxon>
        <taxon>Trametes</taxon>
    </lineage>
</organism>
<gene>
    <name evidence="3" type="ORF">TRAVEDRAFT_75698</name>
</gene>
<dbReference type="Gene3D" id="2.60.120.260">
    <property type="entry name" value="Galactose-binding domain-like"/>
    <property type="match status" value="1"/>
</dbReference>
<keyword evidence="2" id="KW-0472">Membrane</keyword>
<evidence type="ECO:0000313" key="4">
    <source>
        <dbReference type="Proteomes" id="UP000054317"/>
    </source>
</evidence>
<feature type="region of interest" description="Disordered" evidence="1">
    <location>
        <begin position="281"/>
        <end position="319"/>
    </location>
</feature>
<dbReference type="GeneID" id="19420234"/>
<accession>R7S9R0</accession>
<feature type="compositionally biased region" description="Polar residues" evidence="1">
    <location>
        <begin position="284"/>
        <end position="296"/>
    </location>
</feature>
<feature type="region of interest" description="Disordered" evidence="1">
    <location>
        <begin position="332"/>
        <end position="354"/>
    </location>
</feature>
<dbReference type="AlphaFoldDB" id="R7S9R0"/>
<evidence type="ECO:0000256" key="2">
    <source>
        <dbReference type="SAM" id="Phobius"/>
    </source>
</evidence>
<dbReference type="KEGG" id="tvs:TRAVEDRAFT_75698"/>
<protein>
    <submittedName>
        <fullName evidence="3">Uncharacterized protein</fullName>
    </submittedName>
</protein>
<sequence>MPSSPSRIVTIFINDSDLAVEYQTGWVEIGGPREPHGTQHLATRAGLKARLSFVGTGVSVIGVLAPFDISGRPTTQYSIDGEITATYTAPFVPSSDVMRYNVTFFSVRDLVMGNHTIEIENMNGTSPNTFSLDYFLFYGPFLGSPTSVAIDPELPTMSITATPSDVSSTNTPRAKRMNPGAIAGSAVAGGTILAFLVLAFSALGAGAVPTSVKRELSLPSSPSHSTLSLRAFTHAAPGDWETISFGQSECDTLHPLAGCTSLGPPTPIASLSTQAIIPVGHGQPTISEKSPRQSLPNIRPSPSSSPPQASTRPPQPRVLSPSLIARDTIAPVPPAVLPSGTSHAPPDPRRSPTFSLLRSVFSSGSRVDLPSSSPPIASRAADSGLRLYDDMVLPPPYTRD</sequence>
<feature type="compositionally biased region" description="Low complexity" evidence="1">
    <location>
        <begin position="300"/>
        <end position="312"/>
    </location>
</feature>
<dbReference type="Proteomes" id="UP000054317">
    <property type="component" value="Unassembled WGS sequence"/>
</dbReference>
<dbReference type="OrthoDB" id="3052647at2759"/>
<proteinExistence type="predicted"/>